<gene>
    <name evidence="4" type="ORF">F7R25_35190</name>
</gene>
<reference evidence="4 5" key="1">
    <citation type="submission" date="2019-09" db="EMBL/GenBank/DDBJ databases">
        <title>Draft genome sequences of 48 bacterial type strains from the CCUG.</title>
        <authorList>
            <person name="Tunovic T."/>
            <person name="Pineiro-Iglesias B."/>
            <person name="Unosson C."/>
            <person name="Inganas E."/>
            <person name="Ohlen M."/>
            <person name="Cardew S."/>
            <person name="Jensie-Markopoulos S."/>
            <person name="Salva-Serra F."/>
            <person name="Jaen-Luchoro D."/>
            <person name="Karlsson R."/>
            <person name="Svensson-Stadler L."/>
            <person name="Chun J."/>
            <person name="Moore E."/>
        </authorList>
    </citation>
    <scope>NUCLEOTIDE SEQUENCE [LARGE SCALE GENOMIC DNA]</scope>
    <source>
        <strain evidence="4 5">CCUG 65686</strain>
    </source>
</reference>
<evidence type="ECO:0000256" key="2">
    <source>
        <dbReference type="SAM" id="SignalP"/>
    </source>
</evidence>
<comment type="caution">
    <text evidence="4">The sequence shown here is derived from an EMBL/GenBank/DDBJ whole genome shotgun (WGS) entry which is preliminary data.</text>
</comment>
<accession>A0A6L3ML85</accession>
<dbReference type="InterPro" id="IPR013785">
    <property type="entry name" value="Aldolase_TIM"/>
</dbReference>
<dbReference type="SUPFAM" id="SSF51445">
    <property type="entry name" value="(Trans)glycosidases"/>
    <property type="match status" value="1"/>
</dbReference>
<dbReference type="Gene3D" id="3.20.20.70">
    <property type="entry name" value="Aldolase class I"/>
    <property type="match status" value="1"/>
</dbReference>
<dbReference type="AlphaFoldDB" id="A0A6L3ML85"/>
<dbReference type="EMBL" id="VZOK01000107">
    <property type="protein sequence ID" value="KAB0631733.1"/>
    <property type="molecule type" value="Genomic_DNA"/>
</dbReference>
<feature type="signal peptide" evidence="2">
    <location>
        <begin position="1"/>
        <end position="28"/>
    </location>
</feature>
<dbReference type="PANTHER" id="PTHR35882:SF2">
    <property type="entry name" value="PELA"/>
    <property type="match status" value="1"/>
</dbReference>
<proteinExistence type="predicted"/>
<keyword evidence="2" id="KW-0732">Signal</keyword>
<dbReference type="Pfam" id="PF03537">
    <property type="entry name" value="Glyco_hydro_114"/>
    <property type="match status" value="1"/>
</dbReference>
<evidence type="ECO:0000256" key="1">
    <source>
        <dbReference type="SAM" id="MobiDB-lite"/>
    </source>
</evidence>
<evidence type="ECO:0000313" key="4">
    <source>
        <dbReference type="EMBL" id="KAB0631733.1"/>
    </source>
</evidence>
<dbReference type="InterPro" id="IPR017853">
    <property type="entry name" value="GH"/>
</dbReference>
<feature type="domain" description="Glycoside-hydrolase family GH114 TIM-barrel" evidence="3">
    <location>
        <begin position="112"/>
        <end position="317"/>
    </location>
</feature>
<organism evidence="4 5">
    <name type="scientific">Burkholderia stagnalis</name>
    <dbReference type="NCBI Taxonomy" id="1503054"/>
    <lineage>
        <taxon>Bacteria</taxon>
        <taxon>Pseudomonadati</taxon>
        <taxon>Pseudomonadota</taxon>
        <taxon>Betaproteobacteria</taxon>
        <taxon>Burkholderiales</taxon>
        <taxon>Burkholderiaceae</taxon>
        <taxon>Burkholderia</taxon>
        <taxon>Burkholderia cepacia complex</taxon>
    </lineage>
</organism>
<feature type="compositionally biased region" description="Basic and acidic residues" evidence="1">
    <location>
        <begin position="331"/>
        <end position="341"/>
    </location>
</feature>
<sequence>MLGRIRRRLVGVRALVACLAPLSASAQAASLDTVPLPADSATAIAAPRAADDAGQARAGEPRASAAAAAVAAVAPQPAFAFFYGAHVPVAALSTFDSVVVEPDSDFDPRAADTPHTAWLAYVSVGEVTTARAYYKDIPKAWLHGENRAWGSAVVDQAAPKWPAFYVEHVIAPLWARGFRGFFLDTLDSYQIVAKTDAERARQQAGIVAVIDAIKARFPSARLMLNRGFELLPRVHASVYAVAFESLYRGWNQAQQRYTEVTPADRAWLMLQVDAAKAYGLPVVSIDYCPPADDVCARDTAARIRAAGVIPYVTGPALDVVGVGALAERVREPARAERRDGSRSAQGAQVPRDAQGWSGAHAAGPVQFVHVEADRAI</sequence>
<name>A0A6L3ML85_9BURK</name>
<evidence type="ECO:0000259" key="3">
    <source>
        <dbReference type="Pfam" id="PF03537"/>
    </source>
</evidence>
<feature type="chain" id="PRO_5027050524" description="Glycoside-hydrolase family GH114 TIM-barrel domain-containing protein" evidence="2">
    <location>
        <begin position="29"/>
        <end position="376"/>
    </location>
</feature>
<evidence type="ECO:0000313" key="5">
    <source>
        <dbReference type="Proteomes" id="UP000473470"/>
    </source>
</evidence>
<dbReference type="InterPro" id="IPR004352">
    <property type="entry name" value="GH114_TIM-barrel"/>
</dbReference>
<dbReference type="PANTHER" id="PTHR35882">
    <property type="entry name" value="PELA"/>
    <property type="match status" value="1"/>
</dbReference>
<feature type="region of interest" description="Disordered" evidence="1">
    <location>
        <begin position="331"/>
        <end position="358"/>
    </location>
</feature>
<dbReference type="Proteomes" id="UP000473470">
    <property type="component" value="Unassembled WGS sequence"/>
</dbReference>
<protein>
    <recommendedName>
        <fullName evidence="3">Glycoside-hydrolase family GH114 TIM-barrel domain-containing protein</fullName>
    </recommendedName>
</protein>